<protein>
    <recommendedName>
        <fullName evidence="3">Transposase</fullName>
    </recommendedName>
</protein>
<proteinExistence type="predicted"/>
<dbReference type="EMBL" id="CP045913">
    <property type="protein sequence ID" value="QGH61349.1"/>
    <property type="molecule type" value="Genomic_DNA"/>
</dbReference>
<name>A0A5Q2VB82_SERPR</name>
<dbReference type="RefSeq" id="WP_153858549.1">
    <property type="nucleotide sequence ID" value="NZ_CP045913.1"/>
</dbReference>
<evidence type="ECO:0000313" key="1">
    <source>
        <dbReference type="EMBL" id="QGH61349.1"/>
    </source>
</evidence>
<evidence type="ECO:0000313" key="2">
    <source>
        <dbReference type="Proteomes" id="UP000381260"/>
    </source>
</evidence>
<gene>
    <name evidence="1" type="ORF">GHV41_11080</name>
</gene>
<accession>A0A5Q2VB82</accession>
<reference evidence="1 2" key="1">
    <citation type="submission" date="2019-11" db="EMBL/GenBank/DDBJ databases">
        <title>The Phosphoenolpyruvate Phosphotransferase System Regulates Serratia proteamaculans 336X Biofilm Formation and Wheat Roots colonization.</title>
        <authorList>
            <person name="Liu F."/>
        </authorList>
    </citation>
    <scope>NUCLEOTIDE SEQUENCE [LARGE SCALE GENOMIC DNA]</scope>
    <source>
        <strain evidence="1 2">336X</strain>
    </source>
</reference>
<evidence type="ECO:0008006" key="3">
    <source>
        <dbReference type="Google" id="ProtNLM"/>
    </source>
</evidence>
<dbReference type="Proteomes" id="UP000381260">
    <property type="component" value="Chromosome"/>
</dbReference>
<dbReference type="AlphaFoldDB" id="A0A5Q2VB82"/>
<sequence>MRVYIADSLATRWRPYRTLAGSASVARAFVLDALEQALWTRPSGTIHHSAKGSLYVSLA</sequence>
<organism evidence="1 2">
    <name type="scientific">Serratia proteamaculans</name>
    <dbReference type="NCBI Taxonomy" id="28151"/>
    <lineage>
        <taxon>Bacteria</taxon>
        <taxon>Pseudomonadati</taxon>
        <taxon>Pseudomonadota</taxon>
        <taxon>Gammaproteobacteria</taxon>
        <taxon>Enterobacterales</taxon>
        <taxon>Yersiniaceae</taxon>
        <taxon>Serratia</taxon>
    </lineage>
</organism>